<name>A0AAE3QKD7_9BACT</name>
<dbReference type="AlphaFoldDB" id="A0AAE3QKD7"/>
<comment type="caution">
    <text evidence="3">The sequence shown here is derived from an EMBL/GenBank/DDBJ whole genome shotgun (WGS) entry which is preliminary data.</text>
</comment>
<dbReference type="SUPFAM" id="SSF54427">
    <property type="entry name" value="NTF2-like"/>
    <property type="match status" value="1"/>
</dbReference>
<evidence type="ECO:0000256" key="1">
    <source>
        <dbReference type="SAM" id="SignalP"/>
    </source>
</evidence>
<evidence type="ECO:0000259" key="2">
    <source>
        <dbReference type="Pfam" id="PF12680"/>
    </source>
</evidence>
<dbReference type="RefSeq" id="WP_313974990.1">
    <property type="nucleotide sequence ID" value="NZ_JASJOR010000001.1"/>
</dbReference>
<dbReference type="Gene3D" id="3.10.450.50">
    <property type="match status" value="1"/>
</dbReference>
<dbReference type="Pfam" id="PF12680">
    <property type="entry name" value="SnoaL_2"/>
    <property type="match status" value="1"/>
</dbReference>
<feature type="domain" description="SnoaL-like" evidence="2">
    <location>
        <begin position="31"/>
        <end position="136"/>
    </location>
</feature>
<evidence type="ECO:0000313" key="3">
    <source>
        <dbReference type="EMBL" id="MDJ1479090.1"/>
    </source>
</evidence>
<proteinExistence type="predicted"/>
<accession>A0AAE3QKD7</accession>
<dbReference type="InterPro" id="IPR037401">
    <property type="entry name" value="SnoaL-like"/>
</dbReference>
<dbReference type="Proteomes" id="UP001241110">
    <property type="component" value="Unassembled WGS sequence"/>
</dbReference>
<feature type="chain" id="PRO_5042255683" evidence="1">
    <location>
        <begin position="20"/>
        <end position="155"/>
    </location>
</feature>
<feature type="signal peptide" evidence="1">
    <location>
        <begin position="1"/>
        <end position="19"/>
    </location>
</feature>
<sequence>MKRIYFVAVLILSGLPVWAQQGTDTKEVQIVKEFLHGVSTKNREITHRLLDENISWDQPGNNTLSGKKKTADEVFTMSGQMHKISQGTFQLKDYKVLGINGNQVICQLHFTAIRPEGAWLDIQNTDVYTVENGKIIQAQVFSADPSQEDYFWGRK</sequence>
<gene>
    <name evidence="3" type="ORF">QNI16_01265</name>
</gene>
<evidence type="ECO:0000313" key="4">
    <source>
        <dbReference type="Proteomes" id="UP001241110"/>
    </source>
</evidence>
<dbReference type="EMBL" id="JASJOS010000001">
    <property type="protein sequence ID" value="MDJ1479090.1"/>
    <property type="molecule type" value="Genomic_DNA"/>
</dbReference>
<reference evidence="3" key="1">
    <citation type="submission" date="2023-05" db="EMBL/GenBank/DDBJ databases">
        <authorList>
            <person name="Zhang X."/>
        </authorList>
    </citation>
    <scope>NUCLEOTIDE SEQUENCE</scope>
    <source>
        <strain evidence="3">YF14B1</strain>
    </source>
</reference>
<dbReference type="InterPro" id="IPR032710">
    <property type="entry name" value="NTF2-like_dom_sf"/>
</dbReference>
<organism evidence="3 4">
    <name type="scientific">Xanthocytophaga flava</name>
    <dbReference type="NCBI Taxonomy" id="3048013"/>
    <lineage>
        <taxon>Bacteria</taxon>
        <taxon>Pseudomonadati</taxon>
        <taxon>Bacteroidota</taxon>
        <taxon>Cytophagia</taxon>
        <taxon>Cytophagales</taxon>
        <taxon>Rhodocytophagaceae</taxon>
        <taxon>Xanthocytophaga</taxon>
    </lineage>
</organism>
<protein>
    <submittedName>
        <fullName evidence="3">Nuclear transport factor 2 family protein</fullName>
    </submittedName>
</protein>
<keyword evidence="1" id="KW-0732">Signal</keyword>